<evidence type="ECO:0000256" key="1">
    <source>
        <dbReference type="SAM" id="SignalP"/>
    </source>
</evidence>
<dbReference type="PROSITE" id="PS51257">
    <property type="entry name" value="PROKAR_LIPOPROTEIN"/>
    <property type="match status" value="1"/>
</dbReference>
<keyword evidence="1" id="KW-0732">Signal</keyword>
<feature type="signal peptide" evidence="1">
    <location>
        <begin position="1"/>
        <end position="33"/>
    </location>
</feature>
<feature type="chain" id="PRO_5045364089" description="Lipoprotein" evidence="1">
    <location>
        <begin position="34"/>
        <end position="106"/>
    </location>
</feature>
<comment type="caution">
    <text evidence="2">The sequence shown here is derived from an EMBL/GenBank/DDBJ whole genome shotgun (WGS) entry which is preliminary data.</text>
</comment>
<dbReference type="EMBL" id="JAGTUF010000003">
    <property type="protein sequence ID" value="MBR9971245.1"/>
    <property type="molecule type" value="Genomic_DNA"/>
</dbReference>
<sequence>MWRNAPILTEGLSLFPRLAACLCLVLAGAGCSAASVPWQHPTAPKDQWRSDYNSCRRWADEQVGYRESEADSNFRDYDRAQARKRINAYLDMCMRDRGYVPVRPSR</sequence>
<keyword evidence="3" id="KW-1185">Reference proteome</keyword>
<evidence type="ECO:0000313" key="2">
    <source>
        <dbReference type="EMBL" id="MBR9971245.1"/>
    </source>
</evidence>
<evidence type="ECO:0000313" key="3">
    <source>
        <dbReference type="Proteomes" id="UP000680714"/>
    </source>
</evidence>
<accession>A0ABS5I9Z6</accession>
<reference evidence="2 3" key="1">
    <citation type="submission" date="2021-04" db="EMBL/GenBank/DDBJ databases">
        <title>Magnetospirillum sulfuroxidans sp. nov., a facultative chemolithoautotrophic sulfur-oxidizing alphaproteobacterium isolated from freshwater sediment and proposals for Paramagetospirillum gen. nov., and Magnetospirillaceae fam. nov.</title>
        <authorList>
            <person name="Koziaeva V."/>
            <person name="Geelhoed J.S."/>
            <person name="Sorokin D.Y."/>
            <person name="Grouzdev D.S."/>
        </authorList>
    </citation>
    <scope>NUCLEOTIDE SEQUENCE [LARGE SCALE GENOMIC DNA]</scope>
    <source>
        <strain evidence="2 3">J10</strain>
    </source>
</reference>
<evidence type="ECO:0008006" key="4">
    <source>
        <dbReference type="Google" id="ProtNLM"/>
    </source>
</evidence>
<protein>
    <recommendedName>
        <fullName evidence="4">Lipoprotein</fullName>
    </recommendedName>
</protein>
<proteinExistence type="predicted"/>
<name>A0ABS5I9Z6_9PROT</name>
<dbReference type="Proteomes" id="UP000680714">
    <property type="component" value="Unassembled WGS sequence"/>
</dbReference>
<gene>
    <name evidence="2" type="ORF">KEC16_05925</name>
</gene>
<organism evidence="2 3">
    <name type="scientific">Magnetospirillum sulfuroxidans</name>
    <dbReference type="NCBI Taxonomy" id="611300"/>
    <lineage>
        <taxon>Bacteria</taxon>
        <taxon>Pseudomonadati</taxon>
        <taxon>Pseudomonadota</taxon>
        <taxon>Alphaproteobacteria</taxon>
        <taxon>Rhodospirillales</taxon>
        <taxon>Rhodospirillaceae</taxon>
        <taxon>Magnetospirillum</taxon>
    </lineage>
</organism>